<dbReference type="GO" id="GO:0047429">
    <property type="term" value="F:nucleoside triphosphate diphosphatase activity"/>
    <property type="evidence" value="ECO:0007669"/>
    <property type="project" value="InterPro"/>
</dbReference>
<dbReference type="GO" id="GO:0046061">
    <property type="term" value="P:dATP catabolic process"/>
    <property type="evidence" value="ECO:0007669"/>
    <property type="project" value="TreeGrafter"/>
</dbReference>
<feature type="domain" description="NTP pyrophosphohydrolase MazG-like" evidence="1">
    <location>
        <begin position="174"/>
        <end position="237"/>
    </location>
</feature>
<dbReference type="GO" id="GO:0046052">
    <property type="term" value="P:UTP catabolic process"/>
    <property type="evidence" value="ECO:0007669"/>
    <property type="project" value="TreeGrafter"/>
</dbReference>
<gene>
    <name evidence="2" type="ORF">C4520_10740</name>
</gene>
<protein>
    <submittedName>
        <fullName evidence="2">Nucleoside triphosphate pyrophosphohydrolase</fullName>
    </submittedName>
</protein>
<dbReference type="InterPro" id="IPR048011">
    <property type="entry name" value="NTP-PPase_MazG-like_C"/>
</dbReference>
<keyword evidence="2" id="KW-0378">Hydrolase</keyword>
<dbReference type="InterPro" id="IPR048015">
    <property type="entry name" value="NTP-PPase_MazG-like_N"/>
</dbReference>
<dbReference type="PANTHER" id="PTHR30522">
    <property type="entry name" value="NUCLEOSIDE TRIPHOSPHATE PYROPHOSPHOHYDROLASE"/>
    <property type="match status" value="1"/>
</dbReference>
<dbReference type="GO" id="GO:0046047">
    <property type="term" value="P:TTP catabolic process"/>
    <property type="evidence" value="ECO:0007669"/>
    <property type="project" value="TreeGrafter"/>
</dbReference>
<dbReference type="CDD" id="cd11528">
    <property type="entry name" value="NTP-PPase_MazG_Nterm"/>
    <property type="match status" value="1"/>
</dbReference>
<dbReference type="CDD" id="cd11529">
    <property type="entry name" value="NTP-PPase_MazG_Cterm"/>
    <property type="match status" value="1"/>
</dbReference>
<dbReference type="InterPro" id="IPR004518">
    <property type="entry name" value="MazG-like_dom"/>
</dbReference>
<dbReference type="AlphaFoldDB" id="A0A3A4NUP3"/>
<evidence type="ECO:0000313" key="2">
    <source>
        <dbReference type="EMBL" id="RJP20820.1"/>
    </source>
</evidence>
<dbReference type="Gene3D" id="1.10.287.1080">
    <property type="entry name" value="MazG-like"/>
    <property type="match status" value="2"/>
</dbReference>
<dbReference type="GO" id="GO:0006203">
    <property type="term" value="P:dGTP catabolic process"/>
    <property type="evidence" value="ECO:0007669"/>
    <property type="project" value="TreeGrafter"/>
</dbReference>
<dbReference type="Pfam" id="PF03819">
    <property type="entry name" value="MazG"/>
    <property type="match status" value="2"/>
</dbReference>
<dbReference type="GO" id="GO:0046076">
    <property type="term" value="P:dTTP catabolic process"/>
    <property type="evidence" value="ECO:0007669"/>
    <property type="project" value="TreeGrafter"/>
</dbReference>
<accession>A0A3A4NUP3</accession>
<dbReference type="SUPFAM" id="SSF101386">
    <property type="entry name" value="all-alpha NTP pyrophosphatases"/>
    <property type="match status" value="2"/>
</dbReference>
<comment type="caution">
    <text evidence="2">The sequence shown here is derived from an EMBL/GenBank/DDBJ whole genome shotgun (WGS) entry which is preliminary data.</text>
</comment>
<dbReference type="NCBIfam" id="TIGR00444">
    <property type="entry name" value="mazG"/>
    <property type="match status" value="1"/>
</dbReference>
<evidence type="ECO:0000313" key="3">
    <source>
        <dbReference type="Proteomes" id="UP000265882"/>
    </source>
</evidence>
<sequence>MNDRPKKPKSIALAFDALVELVFHLRGENGCPWDKKQTLRSMIQYIQEELAELIEAVEKDDLGNMAEEWGDTFFNFLMFAAIAEDGGVFEIEKALRSIEAKMIRRHPHVFGDSNASAVEEVMAQWNSIKAEEKKNNSASLMDSIPQSYSALKRAHHVQKKAAEVGFDWPDARGILEKIKEEICELQKALEKRNEAETSEELGDLLFSCVNLARFIGQDSEAVLSATIDKFIERFKYVEKELEQAGKSAAEASLQEMDELWEKAKKRNRSEK</sequence>
<reference evidence="2 3" key="1">
    <citation type="journal article" date="2017" name="ISME J.">
        <title>Energy and carbon metabolisms in a deep terrestrial subsurface fluid microbial community.</title>
        <authorList>
            <person name="Momper L."/>
            <person name="Jungbluth S.P."/>
            <person name="Lee M.D."/>
            <person name="Amend J.P."/>
        </authorList>
    </citation>
    <scope>NUCLEOTIDE SEQUENCE [LARGE SCALE GENOMIC DNA]</scope>
    <source>
        <strain evidence="2">SURF_5</strain>
    </source>
</reference>
<dbReference type="EMBL" id="QZKU01000073">
    <property type="protein sequence ID" value="RJP20820.1"/>
    <property type="molecule type" value="Genomic_DNA"/>
</dbReference>
<feature type="domain" description="NTP pyrophosphohydrolase MazG-like" evidence="1">
    <location>
        <begin position="37"/>
        <end position="110"/>
    </location>
</feature>
<organism evidence="2 3">
    <name type="scientific">Abyssobacteria bacterium (strain SURF_5)</name>
    <dbReference type="NCBI Taxonomy" id="2093360"/>
    <lineage>
        <taxon>Bacteria</taxon>
        <taxon>Pseudomonadati</taxon>
        <taxon>Candidatus Hydrogenedentota</taxon>
        <taxon>Candidatus Abyssobacteria</taxon>
    </lineage>
</organism>
<dbReference type="GO" id="GO:0046081">
    <property type="term" value="P:dUTP catabolic process"/>
    <property type="evidence" value="ECO:0007669"/>
    <property type="project" value="TreeGrafter"/>
</dbReference>
<proteinExistence type="predicted"/>
<name>A0A3A4NUP3_ABYX5</name>
<dbReference type="NCBIfam" id="NF007113">
    <property type="entry name" value="PRK09562.1"/>
    <property type="match status" value="1"/>
</dbReference>
<dbReference type="Proteomes" id="UP000265882">
    <property type="component" value="Unassembled WGS sequence"/>
</dbReference>
<dbReference type="FunFam" id="1.10.287.1080:FF:000003">
    <property type="entry name" value="Nucleoside triphosphate pyrophosphohydrolase"/>
    <property type="match status" value="1"/>
</dbReference>
<dbReference type="PANTHER" id="PTHR30522:SF0">
    <property type="entry name" value="NUCLEOSIDE TRIPHOSPHATE PYROPHOSPHOHYDROLASE"/>
    <property type="match status" value="1"/>
</dbReference>
<evidence type="ECO:0000259" key="1">
    <source>
        <dbReference type="Pfam" id="PF03819"/>
    </source>
</evidence>
<dbReference type="InterPro" id="IPR011551">
    <property type="entry name" value="NTP_PyrPHydrolase_MazG"/>
</dbReference>